<dbReference type="InterPro" id="IPR005805">
    <property type="entry name" value="Rieske_Fe-S_prot_C"/>
</dbReference>
<keyword evidence="13" id="KW-0408">Iron</keyword>
<dbReference type="EMBL" id="LANU01000002">
    <property type="protein sequence ID" value="KJV65370.1"/>
    <property type="molecule type" value="Genomic_DNA"/>
</dbReference>
<keyword evidence="14" id="KW-0411">Iron-sulfur</keyword>
<evidence type="ECO:0000256" key="9">
    <source>
        <dbReference type="ARBA" id="ARBA00022714"/>
    </source>
</evidence>
<comment type="subunit">
    <text evidence="4 19">The main subunits of complex b-c1 are: cytochrome b, cytochrome c1 and the Rieske protein.</text>
</comment>
<evidence type="ECO:0000256" key="19">
    <source>
        <dbReference type="RuleBase" id="RU004497"/>
    </source>
</evidence>
<name>A0A0F3NBE8_9RICK</name>
<feature type="domain" description="Rieske" evidence="20">
    <location>
        <begin position="108"/>
        <end position="178"/>
    </location>
</feature>
<dbReference type="RefSeq" id="WP_045804691.1">
    <property type="nucleotide sequence ID" value="NZ_LANU01000002.1"/>
</dbReference>
<comment type="subcellular location">
    <subcellularLocation>
        <location evidence="2">Cell membrane</location>
        <topology evidence="2">Single-pass membrane protein</topology>
    </subcellularLocation>
</comment>
<dbReference type="AlphaFoldDB" id="A0A0F3NBE8"/>
<evidence type="ECO:0000256" key="6">
    <source>
        <dbReference type="ARBA" id="ARBA00019816"/>
    </source>
</evidence>
<keyword evidence="9" id="KW-0001">2Fe-2S</keyword>
<evidence type="ECO:0000256" key="17">
    <source>
        <dbReference type="ARBA" id="ARBA00029351"/>
    </source>
</evidence>
<comment type="similarity">
    <text evidence="3">Belongs to the Rieske iron-sulfur protein family.</text>
</comment>
<gene>
    <name evidence="21" type="primary">petA</name>
    <name evidence="21" type="ORF">EMUCRT_0310</name>
</gene>
<keyword evidence="7 18" id="KW-0813">Transport</keyword>
<protein>
    <recommendedName>
        <fullName evidence="6 18">Ubiquinol-cytochrome c reductase iron-sulfur subunit</fullName>
        <ecNumber evidence="5 18">7.1.1.8</ecNumber>
    </recommendedName>
</protein>
<keyword evidence="15 18" id="KW-0472">Membrane</keyword>
<evidence type="ECO:0000256" key="13">
    <source>
        <dbReference type="ARBA" id="ARBA00023004"/>
    </source>
</evidence>
<evidence type="ECO:0000313" key="22">
    <source>
        <dbReference type="Proteomes" id="UP000033546"/>
    </source>
</evidence>
<accession>A0A0F3NBE8</accession>
<dbReference type="GO" id="GO:0005886">
    <property type="term" value="C:plasma membrane"/>
    <property type="evidence" value="ECO:0007669"/>
    <property type="project" value="UniProtKB-SubCell"/>
</dbReference>
<evidence type="ECO:0000256" key="4">
    <source>
        <dbReference type="ARBA" id="ARBA00011649"/>
    </source>
</evidence>
<sequence>MSHDENKYSVFKAKVKRRDFLGLTTLSMVGIGLFSSVYSLIKFLSPSAEVIAQSTVEVNLSDIKEGKTKVVKWQGKPVFIRRRTMQEIEEAKAVKIDSLRDPQSDRERTHQGREEWLVMVGICTHLGCVPVEVDDGKKGWYCPCHGSKYDTSGRIISGPAPLNLPIPDYYFSGKDVIVIGAKGIDAA</sequence>
<evidence type="ECO:0000256" key="1">
    <source>
        <dbReference type="ARBA" id="ARBA00002444"/>
    </source>
</evidence>
<dbReference type="PRINTS" id="PR00162">
    <property type="entry name" value="RIESKE"/>
</dbReference>
<dbReference type="GO" id="GO:0008121">
    <property type="term" value="F:quinol-cytochrome-c reductase activity"/>
    <property type="evidence" value="ECO:0007669"/>
    <property type="project" value="UniProtKB-EC"/>
</dbReference>
<evidence type="ECO:0000256" key="18">
    <source>
        <dbReference type="RuleBase" id="RU004494"/>
    </source>
</evidence>
<evidence type="ECO:0000256" key="16">
    <source>
        <dbReference type="ARBA" id="ARBA00023157"/>
    </source>
</evidence>
<proteinExistence type="inferred from homology"/>
<evidence type="ECO:0000256" key="8">
    <source>
        <dbReference type="ARBA" id="ARBA00022692"/>
    </source>
</evidence>
<dbReference type="InterPro" id="IPR017941">
    <property type="entry name" value="Rieske_2Fe-2S"/>
</dbReference>
<dbReference type="GO" id="GO:0046872">
    <property type="term" value="F:metal ion binding"/>
    <property type="evidence" value="ECO:0007669"/>
    <property type="project" value="UniProtKB-KW"/>
</dbReference>
<evidence type="ECO:0000256" key="3">
    <source>
        <dbReference type="ARBA" id="ARBA00010651"/>
    </source>
</evidence>
<dbReference type="PATRIC" id="fig|1359167.3.peg.297"/>
<dbReference type="GO" id="GO:0016491">
    <property type="term" value="F:oxidoreductase activity"/>
    <property type="evidence" value="ECO:0007669"/>
    <property type="project" value="UniProtKB-KW"/>
</dbReference>
<evidence type="ECO:0000256" key="10">
    <source>
        <dbReference type="ARBA" id="ARBA00022723"/>
    </source>
</evidence>
<dbReference type="PANTHER" id="PTHR10134">
    <property type="entry name" value="CYTOCHROME B-C1 COMPLEX SUBUNIT RIESKE, MITOCHONDRIAL"/>
    <property type="match status" value="1"/>
</dbReference>
<evidence type="ECO:0000256" key="5">
    <source>
        <dbReference type="ARBA" id="ARBA00012951"/>
    </source>
</evidence>
<evidence type="ECO:0000256" key="12">
    <source>
        <dbReference type="ARBA" id="ARBA00022989"/>
    </source>
</evidence>
<keyword evidence="10" id="KW-0479">Metal-binding</keyword>
<dbReference type="CDD" id="cd03470">
    <property type="entry name" value="Rieske_cytochrome_bc1"/>
    <property type="match status" value="1"/>
</dbReference>
<keyword evidence="16" id="KW-1015">Disulfide bond</keyword>
<dbReference type="PROSITE" id="PS51296">
    <property type="entry name" value="RIESKE"/>
    <property type="match status" value="1"/>
</dbReference>
<dbReference type="InterPro" id="IPR036922">
    <property type="entry name" value="Rieske_2Fe-2S_sf"/>
</dbReference>
<dbReference type="EC" id="7.1.1.8" evidence="5 18"/>
<dbReference type="InterPro" id="IPR006317">
    <property type="entry name" value="Ubiquinol_cyt_c_Rdtase_Fe-S-su"/>
</dbReference>
<keyword evidence="12 18" id="KW-1133">Transmembrane helix</keyword>
<dbReference type="SUPFAM" id="SSF50022">
    <property type="entry name" value="ISP domain"/>
    <property type="match status" value="1"/>
</dbReference>
<dbReference type="Gene3D" id="2.102.10.10">
    <property type="entry name" value="Rieske [2Fe-2S] iron-sulphur domain"/>
    <property type="match status" value="1"/>
</dbReference>
<evidence type="ECO:0000256" key="14">
    <source>
        <dbReference type="ARBA" id="ARBA00023014"/>
    </source>
</evidence>
<evidence type="ECO:0000313" key="21">
    <source>
        <dbReference type="EMBL" id="KJV65370.1"/>
    </source>
</evidence>
<comment type="miscellaneous">
    <text evidence="18">The Rieske protein is a high potential 2Fe-2S protein.</text>
</comment>
<organism evidence="21 22">
    <name type="scientific">Ehrlichia cf. muris str. EmCRT</name>
    <dbReference type="NCBI Taxonomy" id="1359167"/>
    <lineage>
        <taxon>Bacteria</taxon>
        <taxon>Pseudomonadati</taxon>
        <taxon>Pseudomonadota</taxon>
        <taxon>Alphaproteobacteria</taxon>
        <taxon>Rickettsiales</taxon>
        <taxon>Anaplasmataceae</taxon>
        <taxon>Ehrlichia</taxon>
    </lineage>
</organism>
<evidence type="ECO:0000256" key="11">
    <source>
        <dbReference type="ARBA" id="ARBA00022982"/>
    </source>
</evidence>
<dbReference type="NCBIfam" id="TIGR01416">
    <property type="entry name" value="Rieske_proteo"/>
    <property type="match status" value="1"/>
</dbReference>
<keyword evidence="11 18" id="KW-0249">Electron transport</keyword>
<keyword evidence="8 18" id="KW-0812">Transmembrane</keyword>
<keyword evidence="21" id="KW-0560">Oxidoreductase</keyword>
<evidence type="ECO:0000256" key="2">
    <source>
        <dbReference type="ARBA" id="ARBA00004162"/>
    </source>
</evidence>
<evidence type="ECO:0000256" key="15">
    <source>
        <dbReference type="ARBA" id="ARBA00023136"/>
    </source>
</evidence>
<feature type="transmembrane region" description="Helical" evidence="18">
    <location>
        <begin position="20"/>
        <end position="41"/>
    </location>
</feature>
<dbReference type="InterPro" id="IPR014349">
    <property type="entry name" value="Rieske_Fe-S_prot"/>
</dbReference>
<comment type="cofactor">
    <cofactor evidence="18">
        <name>[2Fe-2S] cluster</name>
        <dbReference type="ChEBI" id="CHEBI:190135"/>
    </cofactor>
    <text evidence="18">Binds 1 [2Fe-2S] cluster per subunit.</text>
</comment>
<dbReference type="FunFam" id="2.102.10.10:FF:000001">
    <property type="entry name" value="Cytochrome b-c1 complex subunit Rieske, mitochondrial"/>
    <property type="match status" value="1"/>
</dbReference>
<evidence type="ECO:0000259" key="20">
    <source>
        <dbReference type="PROSITE" id="PS51296"/>
    </source>
</evidence>
<dbReference type="Pfam" id="PF00355">
    <property type="entry name" value="Rieske"/>
    <property type="match status" value="1"/>
</dbReference>
<comment type="catalytic activity">
    <reaction evidence="17 18">
        <text>a quinol + 2 Fe(III)-[cytochrome c](out) = a quinone + 2 Fe(II)-[cytochrome c](out) + 2 H(+)(out)</text>
        <dbReference type="Rhea" id="RHEA:11484"/>
        <dbReference type="Rhea" id="RHEA-COMP:10350"/>
        <dbReference type="Rhea" id="RHEA-COMP:14399"/>
        <dbReference type="ChEBI" id="CHEBI:15378"/>
        <dbReference type="ChEBI" id="CHEBI:24646"/>
        <dbReference type="ChEBI" id="CHEBI:29033"/>
        <dbReference type="ChEBI" id="CHEBI:29034"/>
        <dbReference type="ChEBI" id="CHEBI:132124"/>
        <dbReference type="EC" id="7.1.1.8"/>
    </reaction>
</comment>
<comment type="function">
    <text evidence="1">Component of the ubiquinol-cytochrome c reductase complex (complex III or cytochrome b-c1 complex), which is a respiratory chain that generates an electrochemical potential coupled to ATP synthesis.</text>
</comment>
<dbReference type="GO" id="GO:0051537">
    <property type="term" value="F:2 iron, 2 sulfur cluster binding"/>
    <property type="evidence" value="ECO:0007669"/>
    <property type="project" value="UniProtKB-KW"/>
</dbReference>
<reference evidence="21 22" key="1">
    <citation type="submission" date="2015-02" db="EMBL/GenBank/DDBJ databases">
        <title>Genome Sequencing of Rickettsiales.</title>
        <authorList>
            <person name="Daugherty S.C."/>
            <person name="Su Q."/>
            <person name="Abolude K."/>
            <person name="Beier-Sexton M."/>
            <person name="Carlyon J.A."/>
            <person name="Carter R."/>
            <person name="Day N.P."/>
            <person name="Dumler S.J."/>
            <person name="Dyachenko V."/>
            <person name="Godinez A."/>
            <person name="Kurtti T.J."/>
            <person name="Lichay M."/>
            <person name="Mullins K.E."/>
            <person name="Ott S."/>
            <person name="Pappas-Brown V."/>
            <person name="Paris D.H."/>
            <person name="Patel P."/>
            <person name="Richards A.L."/>
            <person name="Sadzewicz L."/>
            <person name="Sears K."/>
            <person name="Seidman D."/>
            <person name="Sengamalay N."/>
            <person name="Stenos J."/>
            <person name="Tallon L.J."/>
            <person name="Vincent G."/>
            <person name="Fraser C.M."/>
            <person name="Munderloh U."/>
            <person name="Dunning-Hotopp J.C."/>
        </authorList>
    </citation>
    <scope>NUCLEOTIDE SEQUENCE [LARGE SCALE GENOMIC DNA]</scope>
    <source>
        <strain evidence="21 22">EmCRT</strain>
    </source>
</reference>
<evidence type="ECO:0000256" key="7">
    <source>
        <dbReference type="ARBA" id="ARBA00022448"/>
    </source>
</evidence>
<dbReference type="Proteomes" id="UP000033546">
    <property type="component" value="Unassembled WGS sequence"/>
</dbReference>
<comment type="caution">
    <text evidence="21">The sequence shown here is derived from an EMBL/GenBank/DDBJ whole genome shotgun (WGS) entry which is preliminary data.</text>
</comment>